<evidence type="ECO:0000256" key="7">
    <source>
        <dbReference type="RuleBase" id="RU000688"/>
    </source>
</evidence>
<dbReference type="RefSeq" id="XP_019638471.1">
    <property type="nucleotide sequence ID" value="XM_019782912.1"/>
</dbReference>
<evidence type="ECO:0000256" key="1">
    <source>
        <dbReference type="ARBA" id="ARBA00004651"/>
    </source>
</evidence>
<dbReference type="PROSITE" id="PS50262">
    <property type="entry name" value="G_PROTEIN_RECEP_F1_2"/>
    <property type="match status" value="1"/>
</dbReference>
<dbReference type="PRINTS" id="PR00237">
    <property type="entry name" value="GPCRRHODOPSN"/>
</dbReference>
<keyword evidence="3 7" id="KW-0812">Transmembrane</keyword>
<feature type="domain" description="G-protein coupled receptors family 1 profile" evidence="9">
    <location>
        <begin position="72"/>
        <end position="338"/>
    </location>
</feature>
<accession>A0A6P5A9N2</accession>
<proteinExistence type="inferred from homology"/>
<feature type="transmembrane region" description="Helical" evidence="8">
    <location>
        <begin position="172"/>
        <end position="192"/>
    </location>
</feature>
<evidence type="ECO:0000256" key="4">
    <source>
        <dbReference type="ARBA" id="ARBA00022989"/>
    </source>
</evidence>
<evidence type="ECO:0000256" key="2">
    <source>
        <dbReference type="ARBA" id="ARBA00022475"/>
    </source>
</evidence>
<feature type="transmembrane region" description="Helical" evidence="8">
    <location>
        <begin position="222"/>
        <end position="242"/>
    </location>
</feature>
<feature type="transmembrane region" description="Helical" evidence="8">
    <location>
        <begin position="281"/>
        <end position="307"/>
    </location>
</feature>
<dbReference type="Pfam" id="PF00001">
    <property type="entry name" value="7tm_1"/>
    <property type="match status" value="1"/>
</dbReference>
<feature type="transmembrane region" description="Helical" evidence="8">
    <location>
        <begin position="90"/>
        <end position="110"/>
    </location>
</feature>
<dbReference type="OrthoDB" id="6435638at2759"/>
<keyword evidence="4 8" id="KW-1133">Transmembrane helix</keyword>
<dbReference type="GeneID" id="109480682"/>
<comment type="similarity">
    <text evidence="7">Belongs to the G-protein coupled receptor 1 family.</text>
</comment>
<evidence type="ECO:0000256" key="3">
    <source>
        <dbReference type="ARBA" id="ARBA00022692"/>
    </source>
</evidence>
<dbReference type="GO" id="GO:0004930">
    <property type="term" value="F:G protein-coupled receptor activity"/>
    <property type="evidence" value="ECO:0007669"/>
    <property type="project" value="UniProtKB-KW"/>
</dbReference>
<keyword evidence="7" id="KW-0297">G-protein coupled receptor</keyword>
<evidence type="ECO:0000313" key="11">
    <source>
        <dbReference type="RefSeq" id="XP_019638471.1"/>
    </source>
</evidence>
<dbReference type="PANTHER" id="PTHR24241">
    <property type="entry name" value="NEUROPEPTIDE RECEPTOR-RELATED G-PROTEIN COUPLED RECEPTOR"/>
    <property type="match status" value="1"/>
</dbReference>
<keyword evidence="2" id="KW-1003">Cell membrane</keyword>
<dbReference type="Proteomes" id="UP000515135">
    <property type="component" value="Unplaced"/>
</dbReference>
<evidence type="ECO:0000256" key="5">
    <source>
        <dbReference type="ARBA" id="ARBA00023136"/>
    </source>
</evidence>
<feature type="transmembrane region" description="Helical" evidence="8">
    <location>
        <begin position="59"/>
        <end position="78"/>
    </location>
</feature>
<comment type="subcellular location">
    <subcellularLocation>
        <location evidence="1">Cell membrane</location>
        <topology evidence="1">Multi-pass membrane protein</topology>
    </subcellularLocation>
</comment>
<evidence type="ECO:0000313" key="10">
    <source>
        <dbReference type="Proteomes" id="UP000515135"/>
    </source>
</evidence>
<dbReference type="GO" id="GO:0032870">
    <property type="term" value="P:cellular response to hormone stimulus"/>
    <property type="evidence" value="ECO:0007669"/>
    <property type="project" value="TreeGrafter"/>
</dbReference>
<dbReference type="Gene3D" id="1.20.1070.10">
    <property type="entry name" value="Rhodopsin 7-helix transmembrane proteins"/>
    <property type="match status" value="1"/>
</dbReference>
<dbReference type="InterPro" id="IPR000276">
    <property type="entry name" value="GPCR_Rhodpsn"/>
</dbReference>
<organism evidence="10 11">
    <name type="scientific">Branchiostoma belcheri</name>
    <name type="common">Amphioxus</name>
    <dbReference type="NCBI Taxonomy" id="7741"/>
    <lineage>
        <taxon>Eukaryota</taxon>
        <taxon>Metazoa</taxon>
        <taxon>Chordata</taxon>
        <taxon>Cephalochordata</taxon>
        <taxon>Leptocardii</taxon>
        <taxon>Amphioxiformes</taxon>
        <taxon>Branchiostomatidae</taxon>
        <taxon>Branchiostoma</taxon>
    </lineage>
</organism>
<keyword evidence="10" id="KW-1185">Reference proteome</keyword>
<name>A0A6P5A9N2_BRABE</name>
<dbReference type="SUPFAM" id="SSF51197">
    <property type="entry name" value="Clavaminate synthase-like"/>
    <property type="match status" value="1"/>
</dbReference>
<dbReference type="Pfam" id="PF05721">
    <property type="entry name" value="PhyH"/>
    <property type="match status" value="1"/>
</dbReference>
<keyword evidence="5 8" id="KW-0472">Membrane</keyword>
<dbReference type="GO" id="GO:0005886">
    <property type="term" value="C:plasma membrane"/>
    <property type="evidence" value="ECO:0007669"/>
    <property type="project" value="UniProtKB-SubCell"/>
</dbReference>
<evidence type="ECO:0000256" key="8">
    <source>
        <dbReference type="SAM" id="Phobius"/>
    </source>
</evidence>
<keyword evidence="6 7" id="KW-0675">Receptor</keyword>
<dbReference type="InterPro" id="IPR017452">
    <property type="entry name" value="GPCR_Rhodpsn_7TM"/>
</dbReference>
<dbReference type="SUPFAM" id="SSF81321">
    <property type="entry name" value="Family A G protein-coupled receptor-like"/>
    <property type="match status" value="1"/>
</dbReference>
<dbReference type="InterPro" id="IPR008775">
    <property type="entry name" value="Phytyl_CoA_dOase-like"/>
</dbReference>
<dbReference type="PROSITE" id="PS00237">
    <property type="entry name" value="G_PROTEIN_RECEP_F1_1"/>
    <property type="match status" value="1"/>
</dbReference>
<dbReference type="Gene3D" id="2.60.120.620">
    <property type="entry name" value="q2cbj1_9rhob like domain"/>
    <property type="match status" value="1"/>
</dbReference>
<protein>
    <submittedName>
        <fullName evidence="11">Neuropeptide SIFamide receptor-like</fullName>
    </submittedName>
</protein>
<dbReference type="AlphaFoldDB" id="A0A6P5A9N2"/>
<keyword evidence="7" id="KW-0807">Transducer</keyword>
<reference evidence="11" key="1">
    <citation type="submission" date="2025-08" db="UniProtKB">
        <authorList>
            <consortium name="RefSeq"/>
        </authorList>
    </citation>
    <scope>IDENTIFICATION</scope>
    <source>
        <tissue evidence="11">Gonad</tissue>
    </source>
</reference>
<dbReference type="PANTHER" id="PTHR24241:SF59">
    <property type="entry name" value="ADIPOKINETIC HORMONE RECEPTOR, ISOFORM C"/>
    <property type="match status" value="1"/>
</dbReference>
<feature type="transmembrane region" description="Helical" evidence="8">
    <location>
        <begin position="130"/>
        <end position="151"/>
    </location>
</feature>
<dbReference type="GO" id="GO:0042277">
    <property type="term" value="F:peptide binding"/>
    <property type="evidence" value="ECO:0007669"/>
    <property type="project" value="TreeGrafter"/>
</dbReference>
<gene>
    <name evidence="11" type="primary">LOC109480682</name>
</gene>
<evidence type="ECO:0000256" key="6">
    <source>
        <dbReference type="ARBA" id="ARBA00023170"/>
    </source>
</evidence>
<sequence length="758" mass="85657">MDCPGQGQNLYTNSTNSTSACTDADILAGNTNCTNVTDANSSGLDFPIPVFTYSTKVRVSVTFILVFISLVGNLIVFVTMFRNRARKSRVNFLIMHLAVADIVMTLIVMPLDGVWNLTVQWYAGEAACRILLFLKMWALYASTFILVVISIDRCTAILRPLSMTDAYKRCKIMVMLVWVIGGILSIPQLFIFHLVTPVPTFTQCATHGVYSAPWQEPLYNSFHFVMVFILPLAIMITCYLLILAEISRKHRELTDPLVREEGHRLRHSGADRMAKAKEKTWLMTFVIVSAFVINWSPYYVLMIWFMVDRCIVWTVPQGVSDALYIFGLTNPCLDPLIYGLFSINFVREFRRCCGWLKRKDFVTRDSTFGTTVVSRVDTVAIPLRSVKTTRNGTSTSVLNSEEIQKLRCLLEADEGLQTYHYGRDDGEGGRTKLALWHKLGNDITGVVTRVEKVAGTMEQTAMAILFTFLSGSDYRFSDDFRVTDSVKADFDKNGYIILRSVLNGDEIQKLRCLLEADEGLQTYHYGRDDGEGGRTKLALWHKLGNDITGVVTRVEKVAGTMEQLLGGKVYHYHSKVVMKEARTGGAHIWHQDYGYWYVNGFMFPDMGTVLIAVDKADRQNGCLKILPGSHRAGRIDHVRVGDQAGADVERVDQLEKALGLRYAELEPGDAIFFHCNLLHRSDQNRSDRRRWAFLIAYNRADNLPVCEQYIPDPEQTTLEKLPNTAVLECPSVIDSAGRDFFKLENDFAVRVLDKDVQP</sequence>
<evidence type="ECO:0000259" key="9">
    <source>
        <dbReference type="PROSITE" id="PS50262"/>
    </source>
</evidence>
<dbReference type="KEGG" id="bbel:109480682"/>